<name>A0A9P5UED7_9AGAR</name>
<evidence type="ECO:0000313" key="1">
    <source>
        <dbReference type="EMBL" id="KAF9077145.1"/>
    </source>
</evidence>
<comment type="caution">
    <text evidence="1">The sequence shown here is derived from an EMBL/GenBank/DDBJ whole genome shotgun (WGS) entry which is preliminary data.</text>
</comment>
<accession>A0A9P5UED7</accession>
<proteinExistence type="predicted"/>
<organism evidence="1 2">
    <name type="scientific">Rhodocollybia butyracea</name>
    <dbReference type="NCBI Taxonomy" id="206335"/>
    <lineage>
        <taxon>Eukaryota</taxon>
        <taxon>Fungi</taxon>
        <taxon>Dikarya</taxon>
        <taxon>Basidiomycota</taxon>
        <taxon>Agaricomycotina</taxon>
        <taxon>Agaricomycetes</taxon>
        <taxon>Agaricomycetidae</taxon>
        <taxon>Agaricales</taxon>
        <taxon>Marasmiineae</taxon>
        <taxon>Omphalotaceae</taxon>
        <taxon>Rhodocollybia</taxon>
    </lineage>
</organism>
<keyword evidence="2" id="KW-1185">Reference proteome</keyword>
<dbReference type="AlphaFoldDB" id="A0A9P5UED7"/>
<dbReference type="EMBL" id="JADNRY010000004">
    <property type="protein sequence ID" value="KAF9077145.1"/>
    <property type="molecule type" value="Genomic_DNA"/>
</dbReference>
<protein>
    <submittedName>
        <fullName evidence="1">Uncharacterized protein</fullName>
    </submittedName>
</protein>
<evidence type="ECO:0000313" key="2">
    <source>
        <dbReference type="Proteomes" id="UP000772434"/>
    </source>
</evidence>
<sequence length="56" mass="6455">MSGFILFVVVAIMGDVTYRRSPDDNPPQGRALYYPLAWNAFRYWLLISFMHAAMAI</sequence>
<gene>
    <name evidence="1" type="ORF">BDP27DRAFT_1413596</name>
</gene>
<dbReference type="Proteomes" id="UP000772434">
    <property type="component" value="Unassembled WGS sequence"/>
</dbReference>
<reference evidence="1" key="1">
    <citation type="submission" date="2020-11" db="EMBL/GenBank/DDBJ databases">
        <authorList>
            <consortium name="DOE Joint Genome Institute"/>
            <person name="Ahrendt S."/>
            <person name="Riley R."/>
            <person name="Andreopoulos W."/>
            <person name="Labutti K."/>
            <person name="Pangilinan J."/>
            <person name="Ruiz-Duenas F.J."/>
            <person name="Barrasa J.M."/>
            <person name="Sanchez-Garcia M."/>
            <person name="Camarero S."/>
            <person name="Miyauchi S."/>
            <person name="Serrano A."/>
            <person name="Linde D."/>
            <person name="Babiker R."/>
            <person name="Drula E."/>
            <person name="Ayuso-Fernandez I."/>
            <person name="Pacheco R."/>
            <person name="Padilla G."/>
            <person name="Ferreira P."/>
            <person name="Barriuso J."/>
            <person name="Kellner H."/>
            <person name="Castanera R."/>
            <person name="Alfaro M."/>
            <person name="Ramirez L."/>
            <person name="Pisabarro A.G."/>
            <person name="Kuo A."/>
            <person name="Tritt A."/>
            <person name="Lipzen A."/>
            <person name="He G."/>
            <person name="Yan M."/>
            <person name="Ng V."/>
            <person name="Cullen D."/>
            <person name="Martin F."/>
            <person name="Rosso M.-N."/>
            <person name="Henrissat B."/>
            <person name="Hibbett D."/>
            <person name="Martinez A.T."/>
            <person name="Grigoriev I.V."/>
        </authorList>
    </citation>
    <scope>NUCLEOTIDE SEQUENCE</scope>
    <source>
        <strain evidence="1">AH 40177</strain>
    </source>
</reference>